<dbReference type="InterPro" id="IPR045608">
    <property type="entry name" value="Trypco2"/>
</dbReference>
<sequence length="121" mass="12345">MGKQVLVVVNNGGACAGPMPEAEAKCLQVLAEQNAGAVTMSSGGAGEDWLDLADAVALLRSQIAEAQARIDDPQGAGDKGVRFEIGEITVDLGMELTRTRGADGQLRFSVFGVDLGAGSLA</sequence>
<dbReference type="Pfam" id="PF19631">
    <property type="entry name" value="Trypco2"/>
    <property type="match status" value="1"/>
</dbReference>
<proteinExistence type="predicted"/>
<dbReference type="AlphaFoldDB" id="A0A3S9IF83"/>
<accession>A0A3S9IF83</accession>
<dbReference type="EMBL" id="CP034463">
    <property type="protein sequence ID" value="AZP22979.1"/>
    <property type="molecule type" value="Genomic_DNA"/>
</dbReference>
<dbReference type="Proteomes" id="UP000280197">
    <property type="component" value="Chromosome"/>
</dbReference>
<dbReference type="KEGG" id="saqu:EJC51_47400"/>
<dbReference type="KEGG" id="saqu:EJC51_00145"/>
<evidence type="ECO:0000313" key="4">
    <source>
        <dbReference type="Proteomes" id="UP000280197"/>
    </source>
</evidence>
<dbReference type="EMBL" id="CP034463">
    <property type="protein sequence ID" value="AZP14725.1"/>
    <property type="molecule type" value="Genomic_DNA"/>
</dbReference>
<reference evidence="3 4" key="1">
    <citation type="submission" date="2018-12" db="EMBL/GenBank/DDBJ databases">
        <authorList>
            <person name="Li K."/>
        </authorList>
    </citation>
    <scope>NUCLEOTIDE SEQUENCE [LARGE SCALE GENOMIC DNA]</scope>
    <source>
        <strain evidence="4">CR22</strain>
        <strain evidence="3">GGCR-6</strain>
    </source>
</reference>
<keyword evidence="4" id="KW-1185">Reference proteome</keyword>
<protein>
    <recommendedName>
        <fullName evidence="1">Trypsin-co-occurring domain-containing protein</fullName>
    </recommendedName>
</protein>
<evidence type="ECO:0000313" key="3">
    <source>
        <dbReference type="EMBL" id="AZP22979.1"/>
    </source>
</evidence>
<name>A0A3S9IF83_9ACTN</name>
<evidence type="ECO:0000313" key="2">
    <source>
        <dbReference type="EMBL" id="AZP14725.1"/>
    </source>
</evidence>
<feature type="domain" description="Trypsin-co-occurring" evidence="1">
    <location>
        <begin position="51"/>
        <end position="118"/>
    </location>
</feature>
<gene>
    <name evidence="2" type="ORF">EJC51_00145</name>
    <name evidence="3" type="ORF">EJC51_47400</name>
</gene>
<evidence type="ECO:0000259" key="1">
    <source>
        <dbReference type="Pfam" id="PF19631"/>
    </source>
</evidence>
<organism evidence="3 4">
    <name type="scientific">Streptomyces aquilus</name>
    <dbReference type="NCBI Taxonomy" id="2548456"/>
    <lineage>
        <taxon>Bacteria</taxon>
        <taxon>Bacillati</taxon>
        <taxon>Actinomycetota</taxon>
        <taxon>Actinomycetes</taxon>
        <taxon>Kitasatosporales</taxon>
        <taxon>Streptomycetaceae</taxon>
        <taxon>Streptomyces</taxon>
    </lineage>
</organism>